<dbReference type="InterPro" id="IPR041382">
    <property type="entry name" value="SH3_16"/>
</dbReference>
<sequence length="273" mass="29043">MDRRLTPANGRAALDRLRGIVAAPAYVPGEAARILPPVADLLKSPGGARDRQVLHGEGVLVIDRQDGWAFVQAAKDGYCGYLPESALGAPEAATHWVATPATHLYEGPKVQQREVMALPMGARLRVTGQTGVWAETPGGFVPAMHLLSLGQHHADPAEVAQQFLHVPYLWGGNSAAGMDCSGLAQIAFAACGISLPADSDLQASCGRPLDEDEPLRRNDLLFWKGHVAIALSEDRMIHATAAVMAVTVEPVETAITRILAAGEGPVTHRRRII</sequence>
<dbReference type="InterPro" id="IPR051794">
    <property type="entry name" value="PG_Endopeptidase_C40"/>
</dbReference>
<accession>A0A398BS55</accession>
<evidence type="ECO:0000313" key="7">
    <source>
        <dbReference type="Proteomes" id="UP000266649"/>
    </source>
</evidence>
<evidence type="ECO:0000256" key="3">
    <source>
        <dbReference type="ARBA" id="ARBA00022801"/>
    </source>
</evidence>
<dbReference type="GO" id="GO:0006508">
    <property type="term" value="P:proteolysis"/>
    <property type="evidence" value="ECO:0007669"/>
    <property type="project" value="UniProtKB-KW"/>
</dbReference>
<evidence type="ECO:0000256" key="2">
    <source>
        <dbReference type="ARBA" id="ARBA00022670"/>
    </source>
</evidence>
<comment type="caution">
    <text evidence="6">The sequence shown here is derived from an EMBL/GenBank/DDBJ whole genome shotgun (WGS) entry which is preliminary data.</text>
</comment>
<organism evidence="6 7">
    <name type="scientific">Gemmobacter lutimaris</name>
    <dbReference type="NCBI Taxonomy" id="2306023"/>
    <lineage>
        <taxon>Bacteria</taxon>
        <taxon>Pseudomonadati</taxon>
        <taxon>Pseudomonadota</taxon>
        <taxon>Alphaproteobacteria</taxon>
        <taxon>Rhodobacterales</taxon>
        <taxon>Paracoccaceae</taxon>
        <taxon>Gemmobacter</taxon>
    </lineage>
</organism>
<dbReference type="EMBL" id="QXXQ01000003">
    <property type="protein sequence ID" value="RID92574.1"/>
    <property type="molecule type" value="Genomic_DNA"/>
</dbReference>
<dbReference type="SUPFAM" id="SSF54001">
    <property type="entry name" value="Cysteine proteinases"/>
    <property type="match status" value="1"/>
</dbReference>
<keyword evidence="2" id="KW-0645">Protease</keyword>
<dbReference type="Gene3D" id="3.90.1720.10">
    <property type="entry name" value="endopeptidase domain like (from Nostoc punctiforme)"/>
    <property type="match status" value="1"/>
</dbReference>
<evidence type="ECO:0000256" key="1">
    <source>
        <dbReference type="ARBA" id="ARBA00007074"/>
    </source>
</evidence>
<dbReference type="AlphaFoldDB" id="A0A398BS55"/>
<dbReference type="RefSeq" id="WP_119134248.1">
    <property type="nucleotide sequence ID" value="NZ_QXXQ01000003.1"/>
</dbReference>
<dbReference type="Proteomes" id="UP000266649">
    <property type="component" value="Unassembled WGS sequence"/>
</dbReference>
<name>A0A398BS55_9RHOB</name>
<keyword evidence="7" id="KW-1185">Reference proteome</keyword>
<dbReference type="Pfam" id="PF18348">
    <property type="entry name" value="SH3_16"/>
    <property type="match status" value="1"/>
</dbReference>
<comment type="similarity">
    <text evidence="1">Belongs to the peptidase C40 family.</text>
</comment>
<dbReference type="InterPro" id="IPR000064">
    <property type="entry name" value="NLP_P60_dom"/>
</dbReference>
<dbReference type="Pfam" id="PF00877">
    <property type="entry name" value="NLPC_P60"/>
    <property type="match status" value="1"/>
</dbReference>
<keyword evidence="3" id="KW-0378">Hydrolase</keyword>
<gene>
    <name evidence="6" type="ORF">D2N39_08030</name>
</gene>
<evidence type="ECO:0000256" key="4">
    <source>
        <dbReference type="ARBA" id="ARBA00022807"/>
    </source>
</evidence>
<dbReference type="PROSITE" id="PS51935">
    <property type="entry name" value="NLPC_P60"/>
    <property type="match status" value="1"/>
</dbReference>
<keyword evidence="4" id="KW-0788">Thiol protease</keyword>
<dbReference type="PANTHER" id="PTHR47359:SF3">
    <property type="entry name" value="NLP_P60 DOMAIN-CONTAINING PROTEIN-RELATED"/>
    <property type="match status" value="1"/>
</dbReference>
<protein>
    <submittedName>
        <fullName evidence="6">NlpC/P60 family protein</fullName>
    </submittedName>
</protein>
<dbReference type="GO" id="GO:0008234">
    <property type="term" value="F:cysteine-type peptidase activity"/>
    <property type="evidence" value="ECO:0007669"/>
    <property type="project" value="UniProtKB-KW"/>
</dbReference>
<evidence type="ECO:0000259" key="5">
    <source>
        <dbReference type="PROSITE" id="PS51935"/>
    </source>
</evidence>
<proteinExistence type="inferred from homology"/>
<reference evidence="6 7" key="1">
    <citation type="submission" date="2018-09" db="EMBL/GenBank/DDBJ databases">
        <title>Gemmobacter lutimaris sp. nov., a marine bacterium isolated from tidal flat.</title>
        <authorList>
            <person name="Lee D.W."/>
            <person name="Yoo Y."/>
            <person name="Kim J.-J."/>
            <person name="Kim B.S."/>
        </authorList>
    </citation>
    <scope>NUCLEOTIDE SEQUENCE [LARGE SCALE GENOMIC DNA]</scope>
    <source>
        <strain evidence="6 7">YJ-T1-11</strain>
    </source>
</reference>
<dbReference type="InterPro" id="IPR038765">
    <property type="entry name" value="Papain-like_cys_pep_sf"/>
</dbReference>
<dbReference type="OrthoDB" id="9813368at2"/>
<evidence type="ECO:0000313" key="6">
    <source>
        <dbReference type="EMBL" id="RID92574.1"/>
    </source>
</evidence>
<dbReference type="PANTHER" id="PTHR47359">
    <property type="entry name" value="PEPTIDOGLYCAN DL-ENDOPEPTIDASE CWLO"/>
    <property type="match status" value="1"/>
</dbReference>
<feature type="domain" description="NlpC/P60" evidence="5">
    <location>
        <begin position="150"/>
        <end position="273"/>
    </location>
</feature>